<dbReference type="EMBL" id="JAUEPR010000008">
    <property type="protein sequence ID" value="KAK0481610.1"/>
    <property type="molecule type" value="Genomic_DNA"/>
</dbReference>
<evidence type="ECO:0000313" key="1">
    <source>
        <dbReference type="EMBL" id="KAK0481610.1"/>
    </source>
</evidence>
<reference evidence="1" key="1">
    <citation type="submission" date="2023-06" db="EMBL/GenBank/DDBJ databases">
        <authorList>
            <consortium name="Lawrence Berkeley National Laboratory"/>
            <person name="Ahrendt S."/>
            <person name="Sahu N."/>
            <person name="Indic B."/>
            <person name="Wong-Bajracharya J."/>
            <person name="Merenyi Z."/>
            <person name="Ke H.-M."/>
            <person name="Monk M."/>
            <person name="Kocsube S."/>
            <person name="Drula E."/>
            <person name="Lipzen A."/>
            <person name="Balint B."/>
            <person name="Henrissat B."/>
            <person name="Andreopoulos B."/>
            <person name="Martin F.M."/>
            <person name="Harder C.B."/>
            <person name="Rigling D."/>
            <person name="Ford K.L."/>
            <person name="Foster G.D."/>
            <person name="Pangilinan J."/>
            <person name="Papanicolaou A."/>
            <person name="Barry K."/>
            <person name="LaButti K."/>
            <person name="Viragh M."/>
            <person name="Koriabine M."/>
            <person name="Yan M."/>
            <person name="Riley R."/>
            <person name="Champramary S."/>
            <person name="Plett K.L."/>
            <person name="Tsai I.J."/>
            <person name="Slot J."/>
            <person name="Sipos G."/>
            <person name="Plett J."/>
            <person name="Nagy L.G."/>
            <person name="Grigoriev I.V."/>
        </authorList>
    </citation>
    <scope>NUCLEOTIDE SEQUENCE</scope>
    <source>
        <strain evidence="1">ICMP 16352</strain>
    </source>
</reference>
<protein>
    <submittedName>
        <fullName evidence="1">Uncharacterized protein</fullName>
    </submittedName>
</protein>
<dbReference type="AlphaFoldDB" id="A0AA39PD35"/>
<keyword evidence="2" id="KW-1185">Reference proteome</keyword>
<accession>A0AA39PD35</accession>
<name>A0AA39PD35_9AGAR</name>
<proteinExistence type="predicted"/>
<dbReference type="Proteomes" id="UP001175227">
    <property type="component" value="Unassembled WGS sequence"/>
</dbReference>
<gene>
    <name evidence="1" type="ORF">IW261DRAFT_1418647</name>
</gene>
<evidence type="ECO:0000313" key="2">
    <source>
        <dbReference type="Proteomes" id="UP001175227"/>
    </source>
</evidence>
<organism evidence="1 2">
    <name type="scientific">Armillaria novae-zelandiae</name>
    <dbReference type="NCBI Taxonomy" id="153914"/>
    <lineage>
        <taxon>Eukaryota</taxon>
        <taxon>Fungi</taxon>
        <taxon>Dikarya</taxon>
        <taxon>Basidiomycota</taxon>
        <taxon>Agaricomycotina</taxon>
        <taxon>Agaricomycetes</taxon>
        <taxon>Agaricomycetidae</taxon>
        <taxon>Agaricales</taxon>
        <taxon>Marasmiineae</taxon>
        <taxon>Physalacriaceae</taxon>
        <taxon>Armillaria</taxon>
    </lineage>
</organism>
<sequence>MNGYCVTPVLRKHPYLVSPSTKDPNTGAPGTDTAGALATFDVPQFKDPMTGLRSSRDFGGVAVPHHSADRWIGSFIYRNLISASKNPLVSPVFIFQFRSTFPGPAPPPSLISSGQIKVVEDTVIDVCKVNLSDGLKLSIRPSEDDKTVIGHNKSSCEAEFEDLDAKSLNKLLADQQTLATTPDI</sequence>
<comment type="caution">
    <text evidence="1">The sequence shown here is derived from an EMBL/GenBank/DDBJ whole genome shotgun (WGS) entry which is preliminary data.</text>
</comment>